<protein>
    <submittedName>
        <fullName evidence="1">Uncharacterized protein</fullName>
    </submittedName>
</protein>
<accession>A0A2T2PCU0</accession>
<dbReference type="Proteomes" id="UP000240883">
    <property type="component" value="Unassembled WGS sequence"/>
</dbReference>
<dbReference type="EMBL" id="KZ678128">
    <property type="protein sequence ID" value="PSN75445.1"/>
    <property type="molecule type" value="Genomic_DNA"/>
</dbReference>
<organism evidence="1 2">
    <name type="scientific">Corynespora cassiicola Philippines</name>
    <dbReference type="NCBI Taxonomy" id="1448308"/>
    <lineage>
        <taxon>Eukaryota</taxon>
        <taxon>Fungi</taxon>
        <taxon>Dikarya</taxon>
        <taxon>Ascomycota</taxon>
        <taxon>Pezizomycotina</taxon>
        <taxon>Dothideomycetes</taxon>
        <taxon>Pleosporomycetidae</taxon>
        <taxon>Pleosporales</taxon>
        <taxon>Corynesporascaceae</taxon>
        <taxon>Corynespora</taxon>
    </lineage>
</organism>
<proteinExistence type="predicted"/>
<name>A0A2T2PCU0_CORCC</name>
<reference evidence="1 2" key="1">
    <citation type="journal article" date="2018" name="Front. Microbiol.">
        <title>Genome-Wide Analysis of Corynespora cassiicola Leaf Fall Disease Putative Effectors.</title>
        <authorList>
            <person name="Lopez D."/>
            <person name="Ribeiro S."/>
            <person name="Label P."/>
            <person name="Fumanal B."/>
            <person name="Venisse J.S."/>
            <person name="Kohler A."/>
            <person name="de Oliveira R.R."/>
            <person name="Labutti K."/>
            <person name="Lipzen A."/>
            <person name="Lail K."/>
            <person name="Bauer D."/>
            <person name="Ohm R.A."/>
            <person name="Barry K.W."/>
            <person name="Spatafora J."/>
            <person name="Grigoriev I.V."/>
            <person name="Martin F.M."/>
            <person name="Pujade-Renaud V."/>
        </authorList>
    </citation>
    <scope>NUCLEOTIDE SEQUENCE [LARGE SCALE GENOMIC DNA]</scope>
    <source>
        <strain evidence="1 2">Philippines</strain>
    </source>
</reference>
<keyword evidence="2" id="KW-1185">Reference proteome</keyword>
<sequence length="206" mass="23974">MFSVGFITTTPSYPRLRQLFNLLLTYLHSWSTEIKPVMDSDDQVGECIKRAARRITKFTMFWLFMKWEFPEISFLNSALIYALFVTFISNNNRLCSLQDAHKHELTKDANEIKLLCVMMASERLLHCEAQLEIVENKLQVMEALDLSTIAQKEAVELKKVVTATIQVRDELQDEYKEHARWFLHPDMQGVDDLDLLQDAVSVREGK</sequence>
<dbReference type="AlphaFoldDB" id="A0A2T2PCU0"/>
<evidence type="ECO:0000313" key="2">
    <source>
        <dbReference type="Proteomes" id="UP000240883"/>
    </source>
</evidence>
<gene>
    <name evidence="1" type="ORF">BS50DRAFT_644328</name>
</gene>
<evidence type="ECO:0000313" key="1">
    <source>
        <dbReference type="EMBL" id="PSN75445.1"/>
    </source>
</evidence>